<evidence type="ECO:0000313" key="2">
    <source>
        <dbReference type="EMBL" id="OGY89758.1"/>
    </source>
</evidence>
<dbReference type="EMBL" id="MHKL01000008">
    <property type="protein sequence ID" value="OGY89758.1"/>
    <property type="molecule type" value="Genomic_DNA"/>
</dbReference>
<gene>
    <name evidence="2" type="ORF">A2927_03350</name>
</gene>
<proteinExistence type="predicted"/>
<protein>
    <recommendedName>
        <fullName evidence="4">3D domain-containing protein</fullName>
    </recommendedName>
</protein>
<sequence>MLKIARKIAKNTLIFIDKILPIYLIMVVFSLSFPHLTFAQSLDPLALPQLPLDAGKDEFLKSYVSPVPRLPLDLTGQKREPRFELKIWVTAYNSHPSQTDSTPCLTASGLNVCQRATLGAADVMATNFRYLPFGTQVELPELYPGKIFIVEDRMNSRYWRVADIWMSDFEEAKNFGRKWTTVKIY</sequence>
<accession>A0A1G2BKJ0</accession>
<name>A0A1G2BKJ0_9BACT</name>
<keyword evidence="1" id="KW-0812">Transmembrane</keyword>
<organism evidence="2 3">
    <name type="scientific">Candidatus Komeilibacteria bacterium RIFCSPLOWO2_01_FULL_45_10</name>
    <dbReference type="NCBI Taxonomy" id="1798550"/>
    <lineage>
        <taxon>Bacteria</taxon>
        <taxon>Candidatus Komeiliibacteriota</taxon>
    </lineage>
</organism>
<evidence type="ECO:0008006" key="4">
    <source>
        <dbReference type="Google" id="ProtNLM"/>
    </source>
</evidence>
<feature type="transmembrane region" description="Helical" evidence="1">
    <location>
        <begin position="12"/>
        <end position="33"/>
    </location>
</feature>
<keyword evidence="1" id="KW-0472">Membrane</keyword>
<dbReference type="Proteomes" id="UP000178849">
    <property type="component" value="Unassembled WGS sequence"/>
</dbReference>
<comment type="caution">
    <text evidence="2">The sequence shown here is derived from an EMBL/GenBank/DDBJ whole genome shotgun (WGS) entry which is preliminary data.</text>
</comment>
<evidence type="ECO:0000256" key="1">
    <source>
        <dbReference type="SAM" id="Phobius"/>
    </source>
</evidence>
<keyword evidence="1" id="KW-1133">Transmembrane helix</keyword>
<dbReference type="AlphaFoldDB" id="A0A1G2BKJ0"/>
<evidence type="ECO:0000313" key="3">
    <source>
        <dbReference type="Proteomes" id="UP000178849"/>
    </source>
</evidence>
<dbReference type="CDD" id="cd22784">
    <property type="entry name" value="DPBB_MltA_YuiC-like"/>
    <property type="match status" value="1"/>
</dbReference>
<dbReference type="STRING" id="1798550.A2927_03350"/>
<reference evidence="2 3" key="1">
    <citation type="journal article" date="2016" name="Nat. Commun.">
        <title>Thousands of microbial genomes shed light on interconnected biogeochemical processes in an aquifer system.</title>
        <authorList>
            <person name="Anantharaman K."/>
            <person name="Brown C.T."/>
            <person name="Hug L.A."/>
            <person name="Sharon I."/>
            <person name="Castelle C.J."/>
            <person name="Probst A.J."/>
            <person name="Thomas B.C."/>
            <person name="Singh A."/>
            <person name="Wilkins M.J."/>
            <person name="Karaoz U."/>
            <person name="Brodie E.L."/>
            <person name="Williams K.H."/>
            <person name="Hubbard S.S."/>
            <person name="Banfield J.F."/>
        </authorList>
    </citation>
    <scope>NUCLEOTIDE SEQUENCE [LARGE SCALE GENOMIC DNA]</scope>
</reference>